<evidence type="ECO:0000256" key="10">
    <source>
        <dbReference type="ARBA" id="ARBA00023264"/>
    </source>
</evidence>
<dbReference type="EMBL" id="CP020715">
    <property type="protein sequence ID" value="ARJ05174.1"/>
    <property type="molecule type" value="Genomic_DNA"/>
</dbReference>
<dbReference type="GO" id="GO:0046474">
    <property type="term" value="P:glycerophospholipid biosynthetic process"/>
    <property type="evidence" value="ECO:0007669"/>
    <property type="project" value="TreeGrafter"/>
</dbReference>
<proteinExistence type="inferred from homology"/>
<name>A0A1X9LJ12_9MICO</name>
<dbReference type="Proteomes" id="UP000192775">
    <property type="component" value="Chromosome"/>
</dbReference>
<comment type="subcellular location">
    <subcellularLocation>
        <location evidence="1">Membrane</location>
        <topology evidence="1">Multi-pass membrane protein</topology>
    </subcellularLocation>
</comment>
<dbReference type="InterPro" id="IPR000462">
    <property type="entry name" value="CDP-OH_P_trans"/>
</dbReference>
<dbReference type="AlphaFoldDB" id="A0A1X9LJ12"/>
<dbReference type="GO" id="GO:0008444">
    <property type="term" value="F:CDP-diacylglycerol-glycerol-3-phosphate 3-phosphatidyltransferase activity"/>
    <property type="evidence" value="ECO:0007669"/>
    <property type="project" value="InterPro"/>
</dbReference>
<dbReference type="GO" id="GO:0016020">
    <property type="term" value="C:membrane"/>
    <property type="evidence" value="ECO:0007669"/>
    <property type="project" value="UniProtKB-SubCell"/>
</dbReference>
<dbReference type="InterPro" id="IPR048254">
    <property type="entry name" value="CDP_ALCOHOL_P_TRANSF_CS"/>
</dbReference>
<accession>A0A1X9LJ12</accession>
<dbReference type="InterPro" id="IPR004570">
    <property type="entry name" value="Phosphatidylglycerol_P_synth"/>
</dbReference>
<evidence type="ECO:0000313" key="12">
    <source>
        <dbReference type="EMBL" id="ARJ05174.1"/>
    </source>
</evidence>
<keyword evidence="4 11" id="KW-0808">Transferase</keyword>
<keyword evidence="10" id="KW-1208">Phospholipid metabolism</keyword>
<evidence type="ECO:0000256" key="2">
    <source>
        <dbReference type="ARBA" id="ARBA00010441"/>
    </source>
</evidence>
<dbReference type="InterPro" id="IPR050324">
    <property type="entry name" value="CDP-alcohol_PTase-I"/>
</dbReference>
<dbReference type="PANTHER" id="PTHR14269:SF62">
    <property type="entry name" value="CDP-DIACYLGLYCEROL--GLYCEROL-3-PHOSPHATE 3-PHOSPHATIDYLTRANSFERASE 1, CHLOROPLASTIC"/>
    <property type="match status" value="1"/>
</dbReference>
<keyword evidence="8" id="KW-0472">Membrane</keyword>
<evidence type="ECO:0000256" key="3">
    <source>
        <dbReference type="ARBA" id="ARBA00022516"/>
    </source>
</evidence>
<keyword evidence="3" id="KW-0444">Lipid biosynthesis</keyword>
<evidence type="ECO:0000256" key="11">
    <source>
        <dbReference type="RuleBase" id="RU003750"/>
    </source>
</evidence>
<gene>
    <name evidence="12" type="ORF">B5808_08100</name>
</gene>
<dbReference type="RefSeq" id="WP_085019312.1">
    <property type="nucleotide sequence ID" value="NZ_BMHD01000001.1"/>
</dbReference>
<evidence type="ECO:0000313" key="13">
    <source>
        <dbReference type="Proteomes" id="UP000192775"/>
    </source>
</evidence>
<protein>
    <submittedName>
        <fullName evidence="12">Uncharacterized protein</fullName>
    </submittedName>
</protein>
<comment type="similarity">
    <text evidence="2 11">Belongs to the CDP-alcohol phosphatidyltransferase class-I family.</text>
</comment>
<evidence type="ECO:0000256" key="6">
    <source>
        <dbReference type="ARBA" id="ARBA00022989"/>
    </source>
</evidence>
<dbReference type="KEGG" id="cphy:B5808_08100"/>
<evidence type="ECO:0000256" key="9">
    <source>
        <dbReference type="ARBA" id="ARBA00023209"/>
    </source>
</evidence>
<dbReference type="PROSITE" id="PS00379">
    <property type="entry name" value="CDP_ALCOHOL_P_TRANSF"/>
    <property type="match status" value="1"/>
</dbReference>
<evidence type="ECO:0000256" key="5">
    <source>
        <dbReference type="ARBA" id="ARBA00022692"/>
    </source>
</evidence>
<dbReference type="PIRSF" id="PIRSF000847">
    <property type="entry name" value="Phos_ph_gly_syn"/>
    <property type="match status" value="1"/>
</dbReference>
<keyword evidence="7" id="KW-0443">Lipid metabolism</keyword>
<dbReference type="InterPro" id="IPR043130">
    <property type="entry name" value="CDP-OH_PTrfase_TM_dom"/>
</dbReference>
<dbReference type="Pfam" id="PF01066">
    <property type="entry name" value="CDP-OH_P_transf"/>
    <property type="match status" value="1"/>
</dbReference>
<evidence type="ECO:0000256" key="8">
    <source>
        <dbReference type="ARBA" id="ARBA00023136"/>
    </source>
</evidence>
<sequence>MVRTEDPAARIVTVPNVITVARLLLLTPLFVVLLLVVDSPFWALVVAVVLGGTDWVDGQVARRFHQVSDLGKKLDPVADRISQFTVCATLVVAGLVPVWMALVILVTDLLLGIVILIRKPGIVPVRWIGRIRTALLMVGLPFVLLVEAFWPGSEALRLTALSVVGVGVVLHAIANLVYVWSLLRGTAHAHPDAHPQVD</sequence>
<evidence type="ECO:0000256" key="1">
    <source>
        <dbReference type="ARBA" id="ARBA00004141"/>
    </source>
</evidence>
<evidence type="ECO:0000256" key="7">
    <source>
        <dbReference type="ARBA" id="ARBA00023098"/>
    </source>
</evidence>
<organism evidence="12 13">
    <name type="scientific">Cnuibacter physcomitrellae</name>
    <dbReference type="NCBI Taxonomy" id="1619308"/>
    <lineage>
        <taxon>Bacteria</taxon>
        <taxon>Bacillati</taxon>
        <taxon>Actinomycetota</taxon>
        <taxon>Actinomycetes</taxon>
        <taxon>Micrococcales</taxon>
        <taxon>Microbacteriaceae</taxon>
        <taxon>Cnuibacter</taxon>
    </lineage>
</organism>
<keyword evidence="9" id="KW-0594">Phospholipid biosynthesis</keyword>
<dbReference type="STRING" id="1619308.B5808_08100"/>
<dbReference type="UniPathway" id="UPA00085"/>
<dbReference type="PANTHER" id="PTHR14269">
    <property type="entry name" value="CDP-DIACYLGLYCEROL--GLYCEROL-3-PHOSPHATE 3-PHOSPHATIDYLTRANSFERASE-RELATED"/>
    <property type="match status" value="1"/>
</dbReference>
<keyword evidence="5" id="KW-0812">Transmembrane</keyword>
<reference evidence="12 13" key="1">
    <citation type="submission" date="2017-04" db="EMBL/GenBank/DDBJ databases">
        <authorList>
            <person name="Afonso C.L."/>
            <person name="Miller P.J."/>
            <person name="Scott M.A."/>
            <person name="Spackman E."/>
            <person name="Goraichik I."/>
            <person name="Dimitrov K.M."/>
            <person name="Suarez D.L."/>
            <person name="Swayne D.E."/>
        </authorList>
    </citation>
    <scope>NUCLEOTIDE SEQUENCE [LARGE SCALE GENOMIC DNA]</scope>
    <source>
        <strain evidence="13">XA(T)</strain>
    </source>
</reference>
<dbReference type="Gene3D" id="1.20.120.1760">
    <property type="match status" value="1"/>
</dbReference>
<evidence type="ECO:0000256" key="4">
    <source>
        <dbReference type="ARBA" id="ARBA00022679"/>
    </source>
</evidence>
<keyword evidence="6" id="KW-1133">Transmembrane helix</keyword>
<keyword evidence="13" id="KW-1185">Reference proteome</keyword>